<reference evidence="3 4" key="1">
    <citation type="submission" date="2017-07" db="EMBL/GenBank/DDBJ databases">
        <title>An improved, manually edited Actinidia chinensis var. chinensis (kiwifruit) genome highlights the challenges associated with draft genomes and gene prediction in plants.</title>
        <authorList>
            <person name="Pilkington S."/>
            <person name="Crowhurst R."/>
            <person name="Hilario E."/>
            <person name="Nardozza S."/>
            <person name="Fraser L."/>
            <person name="Peng Y."/>
            <person name="Gunaseelan K."/>
            <person name="Simpson R."/>
            <person name="Tahir J."/>
            <person name="Deroles S."/>
            <person name="Templeton K."/>
            <person name="Luo Z."/>
            <person name="Davy M."/>
            <person name="Cheng C."/>
            <person name="Mcneilage M."/>
            <person name="Scaglione D."/>
            <person name="Liu Y."/>
            <person name="Zhang Q."/>
            <person name="Datson P."/>
            <person name="De Silva N."/>
            <person name="Gardiner S."/>
            <person name="Bassett H."/>
            <person name="Chagne D."/>
            <person name="Mccallum J."/>
            <person name="Dzierzon H."/>
            <person name="Deng C."/>
            <person name="Wang Y.-Y."/>
            <person name="Barron N."/>
            <person name="Manako K."/>
            <person name="Bowen J."/>
            <person name="Foster T."/>
            <person name="Erridge Z."/>
            <person name="Tiffin H."/>
            <person name="Waite C."/>
            <person name="Davies K."/>
            <person name="Grierson E."/>
            <person name="Laing W."/>
            <person name="Kirk R."/>
            <person name="Chen X."/>
            <person name="Wood M."/>
            <person name="Montefiori M."/>
            <person name="Brummell D."/>
            <person name="Schwinn K."/>
            <person name="Catanach A."/>
            <person name="Fullerton C."/>
            <person name="Li D."/>
            <person name="Meiyalaghan S."/>
            <person name="Nieuwenhuizen N."/>
            <person name="Read N."/>
            <person name="Prakash R."/>
            <person name="Hunter D."/>
            <person name="Zhang H."/>
            <person name="Mckenzie M."/>
            <person name="Knabel M."/>
            <person name="Harris A."/>
            <person name="Allan A."/>
            <person name="Chen A."/>
            <person name="Janssen B."/>
            <person name="Plunkett B."/>
            <person name="Dwamena C."/>
            <person name="Voogd C."/>
            <person name="Leif D."/>
            <person name="Lafferty D."/>
            <person name="Souleyre E."/>
            <person name="Varkonyi-Gasic E."/>
            <person name="Gambi F."/>
            <person name="Hanley J."/>
            <person name="Yao J.-L."/>
            <person name="Cheung J."/>
            <person name="David K."/>
            <person name="Warren B."/>
            <person name="Marsh K."/>
            <person name="Snowden K."/>
            <person name="Lin-Wang K."/>
            <person name="Brian L."/>
            <person name="Martinez-Sanchez M."/>
            <person name="Wang M."/>
            <person name="Ileperuma N."/>
            <person name="Macnee N."/>
            <person name="Campin R."/>
            <person name="Mcatee P."/>
            <person name="Drummond R."/>
            <person name="Espley R."/>
            <person name="Ireland H."/>
            <person name="Wu R."/>
            <person name="Atkinson R."/>
            <person name="Karunairetnam S."/>
            <person name="Bulley S."/>
            <person name="Chunkath S."/>
            <person name="Hanley Z."/>
            <person name="Storey R."/>
            <person name="Thrimawithana A."/>
            <person name="Thomson S."/>
            <person name="David C."/>
            <person name="Testolin R."/>
        </authorList>
    </citation>
    <scope>NUCLEOTIDE SEQUENCE [LARGE SCALE GENOMIC DNA]</scope>
    <source>
        <strain evidence="4">cv. Red5</strain>
        <tissue evidence="3">Young leaf</tissue>
    </source>
</reference>
<dbReference type="EMBL" id="NKQK01000012">
    <property type="protein sequence ID" value="PSS15522.1"/>
    <property type="molecule type" value="Genomic_DNA"/>
</dbReference>
<dbReference type="Pfam" id="PF07741">
    <property type="entry name" value="BRF1"/>
    <property type="match status" value="1"/>
</dbReference>
<dbReference type="FunCoup" id="A0A2R6QUV7">
    <property type="interactions" value="10"/>
</dbReference>
<comment type="caution">
    <text evidence="3">The sequence shown here is derived from an EMBL/GenBank/DDBJ whole genome shotgun (WGS) entry which is preliminary data.</text>
</comment>
<protein>
    <submittedName>
        <fullName evidence="3">Transcription factor IIIB like</fullName>
    </submittedName>
</protein>
<evidence type="ECO:0000313" key="4">
    <source>
        <dbReference type="Proteomes" id="UP000241394"/>
    </source>
</evidence>
<feature type="region of interest" description="Disordered" evidence="1">
    <location>
        <begin position="1"/>
        <end position="49"/>
    </location>
</feature>
<dbReference type="Gramene" id="PSS15522">
    <property type="protein sequence ID" value="PSS15522"/>
    <property type="gene ID" value="CEY00_Acc13013"/>
</dbReference>
<feature type="region of interest" description="Disordered" evidence="1">
    <location>
        <begin position="74"/>
        <end position="128"/>
    </location>
</feature>
<dbReference type="OrthoDB" id="1716120at2759"/>
<dbReference type="AlphaFoldDB" id="A0A2R6QUV7"/>
<dbReference type="InParanoid" id="A0A2R6QUV7"/>
<feature type="domain" description="Brf1 TBP-binding" evidence="2">
    <location>
        <begin position="1"/>
        <end position="73"/>
    </location>
</feature>
<dbReference type="STRING" id="1590841.A0A2R6QUV7"/>
<evidence type="ECO:0000313" key="3">
    <source>
        <dbReference type="EMBL" id="PSS15522.1"/>
    </source>
</evidence>
<evidence type="ECO:0000256" key="1">
    <source>
        <dbReference type="SAM" id="MobiDB-lite"/>
    </source>
</evidence>
<accession>A0A2R6QUV7</accession>
<feature type="compositionally biased region" description="Basic and acidic residues" evidence="1">
    <location>
        <begin position="74"/>
        <end position="87"/>
    </location>
</feature>
<keyword evidence="4" id="KW-1185">Reference proteome</keyword>
<proteinExistence type="predicted"/>
<dbReference type="InterPro" id="IPR011665">
    <property type="entry name" value="BRF1_TBP-bd_dom"/>
</dbReference>
<sequence length="157" mass="18024">MNKEYLQEQAAKEADVATRVAVAKSRKERRQKQALEGKSANCNQAASEETRQMLTKKRLSSKINYDALDKLFNEEPAPDSKRARFESQRASSNVDGKQFDDEGNEAYAGNNSDEQEQENGDMEELVGKEAYVGEWYSRNEEEEFDYGYYDNDGDDEY</sequence>
<evidence type="ECO:0000259" key="2">
    <source>
        <dbReference type="Pfam" id="PF07741"/>
    </source>
</evidence>
<gene>
    <name evidence="3" type="ORF">CEY00_Acc13013</name>
</gene>
<reference evidence="4" key="2">
    <citation type="journal article" date="2018" name="BMC Genomics">
        <title>A manually annotated Actinidia chinensis var. chinensis (kiwifruit) genome highlights the challenges associated with draft genomes and gene prediction in plants.</title>
        <authorList>
            <person name="Pilkington S.M."/>
            <person name="Crowhurst R."/>
            <person name="Hilario E."/>
            <person name="Nardozza S."/>
            <person name="Fraser L."/>
            <person name="Peng Y."/>
            <person name="Gunaseelan K."/>
            <person name="Simpson R."/>
            <person name="Tahir J."/>
            <person name="Deroles S.C."/>
            <person name="Templeton K."/>
            <person name="Luo Z."/>
            <person name="Davy M."/>
            <person name="Cheng C."/>
            <person name="McNeilage M."/>
            <person name="Scaglione D."/>
            <person name="Liu Y."/>
            <person name="Zhang Q."/>
            <person name="Datson P."/>
            <person name="De Silva N."/>
            <person name="Gardiner S.E."/>
            <person name="Bassett H."/>
            <person name="Chagne D."/>
            <person name="McCallum J."/>
            <person name="Dzierzon H."/>
            <person name="Deng C."/>
            <person name="Wang Y.Y."/>
            <person name="Barron L."/>
            <person name="Manako K."/>
            <person name="Bowen J."/>
            <person name="Foster T.M."/>
            <person name="Erridge Z.A."/>
            <person name="Tiffin H."/>
            <person name="Waite C.N."/>
            <person name="Davies K.M."/>
            <person name="Grierson E.P."/>
            <person name="Laing W.A."/>
            <person name="Kirk R."/>
            <person name="Chen X."/>
            <person name="Wood M."/>
            <person name="Montefiori M."/>
            <person name="Brummell D.A."/>
            <person name="Schwinn K.E."/>
            <person name="Catanach A."/>
            <person name="Fullerton C."/>
            <person name="Li D."/>
            <person name="Meiyalaghan S."/>
            <person name="Nieuwenhuizen N."/>
            <person name="Read N."/>
            <person name="Prakash R."/>
            <person name="Hunter D."/>
            <person name="Zhang H."/>
            <person name="McKenzie M."/>
            <person name="Knabel M."/>
            <person name="Harris A."/>
            <person name="Allan A.C."/>
            <person name="Gleave A."/>
            <person name="Chen A."/>
            <person name="Janssen B.J."/>
            <person name="Plunkett B."/>
            <person name="Ampomah-Dwamena C."/>
            <person name="Voogd C."/>
            <person name="Leif D."/>
            <person name="Lafferty D."/>
            <person name="Souleyre E.J.F."/>
            <person name="Varkonyi-Gasic E."/>
            <person name="Gambi F."/>
            <person name="Hanley J."/>
            <person name="Yao J.L."/>
            <person name="Cheung J."/>
            <person name="David K.M."/>
            <person name="Warren B."/>
            <person name="Marsh K."/>
            <person name="Snowden K.C."/>
            <person name="Lin-Wang K."/>
            <person name="Brian L."/>
            <person name="Martinez-Sanchez M."/>
            <person name="Wang M."/>
            <person name="Ileperuma N."/>
            <person name="Macnee N."/>
            <person name="Campin R."/>
            <person name="McAtee P."/>
            <person name="Drummond R.S.M."/>
            <person name="Espley R.V."/>
            <person name="Ireland H.S."/>
            <person name="Wu R."/>
            <person name="Atkinson R.G."/>
            <person name="Karunairetnam S."/>
            <person name="Bulley S."/>
            <person name="Chunkath S."/>
            <person name="Hanley Z."/>
            <person name="Storey R."/>
            <person name="Thrimawithana A.H."/>
            <person name="Thomson S."/>
            <person name="David C."/>
            <person name="Testolin R."/>
            <person name="Huang H."/>
            <person name="Hellens R.P."/>
            <person name="Schaffer R.J."/>
        </authorList>
    </citation>
    <scope>NUCLEOTIDE SEQUENCE [LARGE SCALE GENOMIC DNA]</scope>
    <source>
        <strain evidence="4">cv. Red5</strain>
    </source>
</reference>
<feature type="compositionally biased region" description="Acidic residues" evidence="1">
    <location>
        <begin position="113"/>
        <end position="124"/>
    </location>
</feature>
<feature type="compositionally biased region" description="Basic and acidic residues" evidence="1">
    <location>
        <begin position="1"/>
        <end position="16"/>
    </location>
</feature>
<organism evidence="3 4">
    <name type="scientific">Actinidia chinensis var. chinensis</name>
    <name type="common">Chinese soft-hair kiwi</name>
    <dbReference type="NCBI Taxonomy" id="1590841"/>
    <lineage>
        <taxon>Eukaryota</taxon>
        <taxon>Viridiplantae</taxon>
        <taxon>Streptophyta</taxon>
        <taxon>Embryophyta</taxon>
        <taxon>Tracheophyta</taxon>
        <taxon>Spermatophyta</taxon>
        <taxon>Magnoliopsida</taxon>
        <taxon>eudicotyledons</taxon>
        <taxon>Gunneridae</taxon>
        <taxon>Pentapetalae</taxon>
        <taxon>asterids</taxon>
        <taxon>Ericales</taxon>
        <taxon>Actinidiaceae</taxon>
        <taxon>Actinidia</taxon>
    </lineage>
</organism>
<name>A0A2R6QUV7_ACTCC</name>
<dbReference type="Proteomes" id="UP000241394">
    <property type="component" value="Chromosome LG12"/>
</dbReference>